<protein>
    <submittedName>
        <fullName evidence="2">Uncharacterized protein</fullName>
    </submittedName>
</protein>
<evidence type="ECO:0000313" key="2">
    <source>
        <dbReference type="EMBL" id="KAL3799254.1"/>
    </source>
</evidence>
<feature type="compositionally biased region" description="Polar residues" evidence="1">
    <location>
        <begin position="496"/>
        <end position="505"/>
    </location>
</feature>
<feature type="compositionally biased region" description="Polar residues" evidence="1">
    <location>
        <begin position="469"/>
        <end position="487"/>
    </location>
</feature>
<dbReference type="Proteomes" id="UP001516023">
    <property type="component" value="Unassembled WGS sequence"/>
</dbReference>
<feature type="region of interest" description="Disordered" evidence="1">
    <location>
        <begin position="643"/>
        <end position="703"/>
    </location>
</feature>
<dbReference type="AlphaFoldDB" id="A0ABD3QFR5"/>
<feature type="region of interest" description="Disordered" evidence="1">
    <location>
        <begin position="443"/>
        <end position="519"/>
    </location>
</feature>
<accession>A0ABD3QFR5</accession>
<feature type="compositionally biased region" description="Polar residues" evidence="1">
    <location>
        <begin position="109"/>
        <end position="128"/>
    </location>
</feature>
<feature type="region of interest" description="Disordered" evidence="1">
    <location>
        <begin position="71"/>
        <end position="153"/>
    </location>
</feature>
<name>A0ABD3QFR5_9STRA</name>
<feature type="compositionally biased region" description="Acidic residues" evidence="1">
    <location>
        <begin position="71"/>
        <end position="83"/>
    </location>
</feature>
<proteinExistence type="predicted"/>
<evidence type="ECO:0000256" key="1">
    <source>
        <dbReference type="SAM" id="MobiDB-lite"/>
    </source>
</evidence>
<sequence>MSYPNQHPRRRASQSSGYYTQSSYGRSSVGGGGAGTYATGSYVDGGGGTYATESHAGGTYYTDPSYRDDYGDEYGDMYGEDDASNYSSGSMDRTQGYYDTVTDPRTMITGDNSVGSRFNASRAHNSISRRGDDVMSQHSFRSTSSRSALPRESEVSSNIQTDNYSIAGTSVGATTVADGGRGRCPYQIEFSVTSTGKQMTSSKRIIHFRFGFANSKALVQGKAGVDCRGVEHDVVVTWSITGGKRSISVDGREIHFEAGKRGQSNTNPSRRADILEAAWQMPEEHVCQLICYAYKPAMGSPEKRNKKWRQYNLTIDGRSFFELPQIFDLGLKGLVNVKGADPLPPMMIEAKDGFGNMSSDLTPPNQMKPRDERRLKSEIKHRIQVQRNLLESRNKTMDVNRVRLARCGDAASVASVSTLGSANSAYTTDSNLIYMTENLTVSDGHHVVSNPPSELNEARQRQAQEQQQGFQGASDSQFFSQTSQVQYVPQVRPSADTASQGYSVSQQQQQQQPLPSRHVGNMYQYPPQPVNATSTSAHSQHLMSQCSGGITAVSNQGQIAQEQYTNNPNLFVPTQRPVFQNSGSNTAVLIQGQVRQQYQQQQQSNNPNRLVRPNQQVTNIGLSDVVAHPAQLGKEQQLGLPVTHPRQHTSQAELASPQTTQHAVNANQNPPRSTSSSLGSTRPPTMDDIRDSMNSSKNRFGFY</sequence>
<reference evidence="2 3" key="1">
    <citation type="journal article" date="2020" name="G3 (Bethesda)">
        <title>Improved Reference Genome for Cyclotella cryptica CCMP332, a Model for Cell Wall Morphogenesis, Salinity Adaptation, and Lipid Production in Diatoms (Bacillariophyta).</title>
        <authorList>
            <person name="Roberts W.R."/>
            <person name="Downey K.M."/>
            <person name="Ruck E.C."/>
            <person name="Traller J.C."/>
            <person name="Alverson A.J."/>
        </authorList>
    </citation>
    <scope>NUCLEOTIDE SEQUENCE [LARGE SCALE GENOMIC DNA]</scope>
    <source>
        <strain evidence="2 3">CCMP332</strain>
    </source>
</reference>
<evidence type="ECO:0000313" key="3">
    <source>
        <dbReference type="Proteomes" id="UP001516023"/>
    </source>
</evidence>
<feature type="compositionally biased region" description="Low complexity" evidence="1">
    <location>
        <begin position="136"/>
        <end position="147"/>
    </location>
</feature>
<feature type="compositionally biased region" description="Polar residues" evidence="1">
    <location>
        <begin position="84"/>
        <end position="93"/>
    </location>
</feature>
<dbReference type="EMBL" id="JABMIG020000040">
    <property type="protein sequence ID" value="KAL3799254.1"/>
    <property type="molecule type" value="Genomic_DNA"/>
</dbReference>
<feature type="compositionally biased region" description="Polar residues" evidence="1">
    <location>
        <begin position="692"/>
        <end position="703"/>
    </location>
</feature>
<feature type="region of interest" description="Disordered" evidence="1">
    <location>
        <begin position="1"/>
        <end position="32"/>
    </location>
</feature>
<feature type="compositionally biased region" description="Low complexity" evidence="1">
    <location>
        <begin position="13"/>
        <end position="27"/>
    </location>
</feature>
<feature type="compositionally biased region" description="Polar residues" evidence="1">
    <location>
        <begin position="648"/>
        <end position="683"/>
    </location>
</feature>
<comment type="caution">
    <text evidence="2">The sequence shown here is derived from an EMBL/GenBank/DDBJ whole genome shotgun (WGS) entry which is preliminary data.</text>
</comment>
<organism evidence="2 3">
    <name type="scientific">Cyclotella cryptica</name>
    <dbReference type="NCBI Taxonomy" id="29204"/>
    <lineage>
        <taxon>Eukaryota</taxon>
        <taxon>Sar</taxon>
        <taxon>Stramenopiles</taxon>
        <taxon>Ochrophyta</taxon>
        <taxon>Bacillariophyta</taxon>
        <taxon>Coscinodiscophyceae</taxon>
        <taxon>Thalassiosirophycidae</taxon>
        <taxon>Stephanodiscales</taxon>
        <taxon>Stephanodiscaceae</taxon>
        <taxon>Cyclotella</taxon>
    </lineage>
</organism>
<keyword evidence="3" id="KW-1185">Reference proteome</keyword>
<gene>
    <name evidence="2" type="ORF">HJC23_012979</name>
</gene>